<evidence type="ECO:0000313" key="12">
    <source>
        <dbReference type="EMBL" id="QUD88076.1"/>
    </source>
</evidence>
<dbReference type="AlphaFoldDB" id="A0A975G170"/>
<dbReference type="InterPro" id="IPR018394">
    <property type="entry name" value="DNA_photolyase_1_CS_C"/>
</dbReference>
<dbReference type="Gene3D" id="3.40.50.620">
    <property type="entry name" value="HUPs"/>
    <property type="match status" value="1"/>
</dbReference>
<comment type="cofactor">
    <cofactor evidence="1">
        <name>(6R)-5,10-methylene-5,6,7,8-tetrahydrofolate</name>
        <dbReference type="ChEBI" id="CHEBI:15636"/>
    </cofactor>
</comment>
<evidence type="ECO:0000313" key="13">
    <source>
        <dbReference type="Proteomes" id="UP000676409"/>
    </source>
</evidence>
<name>A0A975G170_9CAUL</name>
<evidence type="ECO:0000256" key="8">
    <source>
        <dbReference type="PIRSR" id="PIRSR602081-1"/>
    </source>
</evidence>
<dbReference type="EC" id="4.1.99.3" evidence="2"/>
<dbReference type="PRINTS" id="PR00147">
    <property type="entry name" value="DNAPHOTLYASE"/>
</dbReference>
<protein>
    <recommendedName>
        <fullName evidence="3">Deoxyribodipyrimidine photo-lyase</fullName>
        <ecNumber evidence="2">4.1.99.3</ecNumber>
    </recommendedName>
</protein>
<keyword evidence="5 8" id="KW-0274">FAD</keyword>
<dbReference type="Gene3D" id="1.25.40.80">
    <property type="match status" value="1"/>
</dbReference>
<proteinExistence type="inferred from homology"/>
<dbReference type="GO" id="GO:0003677">
    <property type="term" value="F:DNA binding"/>
    <property type="evidence" value="ECO:0007669"/>
    <property type="project" value="TreeGrafter"/>
</dbReference>
<keyword evidence="4 8" id="KW-0285">Flavoprotein</keyword>
<dbReference type="InterPro" id="IPR036134">
    <property type="entry name" value="Crypto/Photolyase_FAD-like_sf"/>
</dbReference>
<comment type="cofactor">
    <cofactor evidence="8">
        <name>FAD</name>
        <dbReference type="ChEBI" id="CHEBI:57692"/>
    </cofactor>
    <text evidence="8">Binds 1 FAD per subunit.</text>
</comment>
<feature type="binding site" evidence="8">
    <location>
        <begin position="379"/>
        <end position="381"/>
    </location>
    <ligand>
        <name>FAD</name>
        <dbReference type="ChEBI" id="CHEBI:57692"/>
    </ligand>
</feature>
<dbReference type="InterPro" id="IPR005101">
    <property type="entry name" value="Cryptochr/Photolyase_FAD-bd"/>
</dbReference>
<dbReference type="SUPFAM" id="SSF48173">
    <property type="entry name" value="Cryptochrome/photolyase FAD-binding domain"/>
    <property type="match status" value="1"/>
</dbReference>
<dbReference type="GO" id="GO:0000719">
    <property type="term" value="P:photoreactive repair"/>
    <property type="evidence" value="ECO:0007669"/>
    <property type="project" value="UniProtKB-ARBA"/>
</dbReference>
<feature type="site" description="Electron transfer via tryptophanyl radical" evidence="9">
    <location>
        <position position="313"/>
    </location>
</feature>
<dbReference type="GO" id="GO:0009416">
    <property type="term" value="P:response to light stimulus"/>
    <property type="evidence" value="ECO:0007669"/>
    <property type="project" value="TreeGrafter"/>
</dbReference>
<dbReference type="GO" id="GO:0003904">
    <property type="term" value="F:deoxyribodipyrimidine photo-lyase activity"/>
    <property type="evidence" value="ECO:0007669"/>
    <property type="project" value="UniProtKB-EC"/>
</dbReference>
<dbReference type="PROSITE" id="PS51645">
    <property type="entry name" value="PHR_CRY_ALPHA_BETA"/>
    <property type="match status" value="1"/>
</dbReference>
<feature type="binding site" evidence="8">
    <location>
        <position position="229"/>
    </location>
    <ligand>
        <name>FAD</name>
        <dbReference type="ChEBI" id="CHEBI:57692"/>
    </ligand>
</feature>
<dbReference type="PROSITE" id="PS00691">
    <property type="entry name" value="DNA_PHOTOLYASES_1_2"/>
    <property type="match status" value="1"/>
</dbReference>
<feature type="site" description="Electron transfer via tryptophanyl radical" evidence="9">
    <location>
        <position position="389"/>
    </location>
</feature>
<sequence length="484" mass="53543">MVGANPARPALVWFRQDLRLADNPALAAAAASGRPIIPVFVLAVGDTTRPRGAASLWWLDKSLRKLAESLEAKGLRLVLRLGDPQVQLLSLAQEVGAGLVVWNRLYDPAAVERDTAIKRDLEEAGVEARSFNGALLNEPWTVRTGAGGPFKVFTAYWRAAKPMVAAEPAPVIPDELTGPRDWPAGDHLDDWRLHPTAPDWSTGFSDWAPGEAGALARLEDFLQHGLKGYSERRDPPARDGGSRLSPHLHWGEIGPRQVWRMALAHAASRPGLADDLDKFLSELGWREFNHQLLFNLPDLAKVNVRPEFDRFAWRGDPAALAAWRRGRTGYPLVDAGMRELWATGFMHNRVRMVVASFLVKHLLIDWRVGEAWFWDTLVDADLANNAANWQWTAGSGADAAPFFRIFNPVAQGERFDPEGAYVRRWVPELAGMPAGYIHAPWTAPAAVLAQAGMRLGRDYPHPIVEHAEARARALAAFQDLRTGD</sequence>
<organism evidence="12 13">
    <name type="scientific">Phenylobacterium montanum</name>
    <dbReference type="NCBI Taxonomy" id="2823693"/>
    <lineage>
        <taxon>Bacteria</taxon>
        <taxon>Pseudomonadati</taxon>
        <taxon>Pseudomonadota</taxon>
        <taxon>Alphaproteobacteria</taxon>
        <taxon>Caulobacterales</taxon>
        <taxon>Caulobacteraceae</taxon>
        <taxon>Phenylobacterium</taxon>
    </lineage>
</organism>
<keyword evidence="6 10" id="KW-0157">Chromophore</keyword>
<dbReference type="Pfam" id="PF00875">
    <property type="entry name" value="DNA_photolyase"/>
    <property type="match status" value="1"/>
</dbReference>
<evidence type="ECO:0000259" key="11">
    <source>
        <dbReference type="PROSITE" id="PS51645"/>
    </source>
</evidence>
<evidence type="ECO:0000256" key="2">
    <source>
        <dbReference type="ARBA" id="ARBA00013149"/>
    </source>
</evidence>
<feature type="site" description="Electron transfer via tryptophanyl radical" evidence="9">
    <location>
        <position position="366"/>
    </location>
</feature>
<dbReference type="SUPFAM" id="SSF52425">
    <property type="entry name" value="Cryptochrome/photolyase, N-terminal domain"/>
    <property type="match status" value="1"/>
</dbReference>
<dbReference type="GO" id="GO:0071949">
    <property type="term" value="F:FAD binding"/>
    <property type="evidence" value="ECO:0007669"/>
    <property type="project" value="TreeGrafter"/>
</dbReference>
<dbReference type="Pfam" id="PF03441">
    <property type="entry name" value="FAD_binding_7"/>
    <property type="match status" value="1"/>
</dbReference>
<dbReference type="PROSITE" id="PS00394">
    <property type="entry name" value="DNA_PHOTOLYASES_1_1"/>
    <property type="match status" value="1"/>
</dbReference>
<dbReference type="KEGG" id="caul:KCG34_24095"/>
<reference evidence="12" key="1">
    <citation type="submission" date="2021-04" db="EMBL/GenBank/DDBJ databases">
        <title>The complete genome sequence of Caulobacter sp. S6.</title>
        <authorList>
            <person name="Tang Y."/>
            <person name="Ouyang W."/>
            <person name="Liu Q."/>
            <person name="Huang B."/>
            <person name="Guo Z."/>
            <person name="Lei P."/>
        </authorList>
    </citation>
    <scope>NUCLEOTIDE SEQUENCE</scope>
    <source>
        <strain evidence="12">S6</strain>
    </source>
</reference>
<evidence type="ECO:0000256" key="10">
    <source>
        <dbReference type="RuleBase" id="RU004182"/>
    </source>
</evidence>
<evidence type="ECO:0000256" key="5">
    <source>
        <dbReference type="ARBA" id="ARBA00022827"/>
    </source>
</evidence>
<accession>A0A975G170</accession>
<dbReference type="InterPro" id="IPR006050">
    <property type="entry name" value="DNA_photolyase_N"/>
</dbReference>
<evidence type="ECO:0000256" key="1">
    <source>
        <dbReference type="ARBA" id="ARBA00001932"/>
    </source>
</evidence>
<dbReference type="Gene3D" id="1.10.579.10">
    <property type="entry name" value="DNA Cyclobutane Dipyrimidine Photolyase, subunit A, domain 3"/>
    <property type="match status" value="1"/>
</dbReference>
<evidence type="ECO:0000256" key="7">
    <source>
        <dbReference type="ARBA" id="ARBA00033999"/>
    </source>
</evidence>
<dbReference type="RefSeq" id="WP_211938127.1">
    <property type="nucleotide sequence ID" value="NZ_CP073078.1"/>
</dbReference>
<feature type="binding site" evidence="8">
    <location>
        <position position="279"/>
    </location>
    <ligand>
        <name>FAD</name>
        <dbReference type="ChEBI" id="CHEBI:57692"/>
    </ligand>
</feature>
<keyword evidence="13" id="KW-1185">Reference proteome</keyword>
<dbReference type="EMBL" id="CP073078">
    <property type="protein sequence ID" value="QUD88076.1"/>
    <property type="molecule type" value="Genomic_DNA"/>
</dbReference>
<feature type="domain" description="Photolyase/cryptochrome alpha/beta" evidence="11">
    <location>
        <begin position="8"/>
        <end position="136"/>
    </location>
</feature>
<evidence type="ECO:0000256" key="9">
    <source>
        <dbReference type="PIRSR" id="PIRSR602081-2"/>
    </source>
</evidence>
<comment type="similarity">
    <text evidence="10">Belongs to the DNA photolyase family.</text>
</comment>
<dbReference type="FunFam" id="1.10.579.10:FF:000003">
    <property type="entry name" value="Deoxyribodipyrimidine photo-lyase"/>
    <property type="match status" value="1"/>
</dbReference>
<evidence type="ECO:0000256" key="6">
    <source>
        <dbReference type="ARBA" id="ARBA00022991"/>
    </source>
</evidence>
<dbReference type="InterPro" id="IPR002081">
    <property type="entry name" value="Cryptochrome/DNA_photolyase_1"/>
</dbReference>
<dbReference type="PANTHER" id="PTHR11455">
    <property type="entry name" value="CRYPTOCHROME"/>
    <property type="match status" value="1"/>
</dbReference>
<dbReference type="Proteomes" id="UP000676409">
    <property type="component" value="Chromosome"/>
</dbReference>
<dbReference type="InterPro" id="IPR014729">
    <property type="entry name" value="Rossmann-like_a/b/a_fold"/>
</dbReference>
<dbReference type="InterPro" id="IPR036155">
    <property type="entry name" value="Crypto/Photolyase_N_sf"/>
</dbReference>
<gene>
    <name evidence="12" type="ORF">KCG34_24095</name>
</gene>
<dbReference type="PANTHER" id="PTHR11455:SF9">
    <property type="entry name" value="CRYPTOCHROME CIRCADIAN CLOCK 5 ISOFORM X1"/>
    <property type="match status" value="1"/>
</dbReference>
<evidence type="ECO:0000256" key="4">
    <source>
        <dbReference type="ARBA" id="ARBA00022630"/>
    </source>
</evidence>
<evidence type="ECO:0000256" key="3">
    <source>
        <dbReference type="ARBA" id="ARBA00014046"/>
    </source>
</evidence>
<comment type="catalytic activity">
    <reaction evidence="7">
        <text>cyclobutadipyrimidine (in DNA) = 2 pyrimidine residues (in DNA).</text>
        <dbReference type="EC" id="4.1.99.3"/>
    </reaction>
</comment>